<evidence type="ECO:0000313" key="1">
    <source>
        <dbReference type="EMBL" id="GFU48974.1"/>
    </source>
</evidence>
<dbReference type="AlphaFoldDB" id="A0A8X6QW69"/>
<reference evidence="1" key="1">
    <citation type="submission" date="2020-08" db="EMBL/GenBank/DDBJ databases">
        <title>Multicomponent nature underlies the extraordinary mechanical properties of spider dragline silk.</title>
        <authorList>
            <person name="Kono N."/>
            <person name="Nakamura H."/>
            <person name="Mori M."/>
            <person name="Yoshida Y."/>
            <person name="Ohtoshi R."/>
            <person name="Malay A.D."/>
            <person name="Moran D.A.P."/>
            <person name="Tomita M."/>
            <person name="Numata K."/>
            <person name="Arakawa K."/>
        </authorList>
    </citation>
    <scope>NUCLEOTIDE SEQUENCE</scope>
</reference>
<name>A0A8X6QW69_NEPPI</name>
<proteinExistence type="predicted"/>
<organism evidence="1 2">
    <name type="scientific">Nephila pilipes</name>
    <name type="common">Giant wood spider</name>
    <name type="synonym">Nephila maculata</name>
    <dbReference type="NCBI Taxonomy" id="299642"/>
    <lineage>
        <taxon>Eukaryota</taxon>
        <taxon>Metazoa</taxon>
        <taxon>Ecdysozoa</taxon>
        <taxon>Arthropoda</taxon>
        <taxon>Chelicerata</taxon>
        <taxon>Arachnida</taxon>
        <taxon>Araneae</taxon>
        <taxon>Araneomorphae</taxon>
        <taxon>Entelegynae</taxon>
        <taxon>Araneoidea</taxon>
        <taxon>Nephilidae</taxon>
        <taxon>Nephila</taxon>
    </lineage>
</organism>
<gene>
    <name evidence="1" type="ORF">NPIL_395171</name>
</gene>
<evidence type="ECO:0000313" key="2">
    <source>
        <dbReference type="Proteomes" id="UP000887013"/>
    </source>
</evidence>
<accession>A0A8X6QW69</accession>
<comment type="caution">
    <text evidence="1">The sequence shown here is derived from an EMBL/GenBank/DDBJ whole genome shotgun (WGS) entry which is preliminary data.</text>
</comment>
<dbReference type="Proteomes" id="UP000887013">
    <property type="component" value="Unassembled WGS sequence"/>
</dbReference>
<sequence>MKASTSRVCENYDKIEGNNSNHFKLRKLRKYNAKEDEKIETDENVAEGMENLLLSFKKIIRINTNELIEVQQKIEEIAPLIQKS</sequence>
<protein>
    <submittedName>
        <fullName evidence="1">Uncharacterized protein</fullName>
    </submittedName>
</protein>
<keyword evidence="2" id="KW-1185">Reference proteome</keyword>
<dbReference type="EMBL" id="BMAW01086830">
    <property type="protein sequence ID" value="GFU48974.1"/>
    <property type="molecule type" value="Genomic_DNA"/>
</dbReference>